<dbReference type="Proteomes" id="UP000016923">
    <property type="component" value="Unassembled WGS sequence"/>
</dbReference>
<dbReference type="VEuPathDB" id="FungiDB:F503_02231"/>
<feature type="region of interest" description="Disordered" evidence="1">
    <location>
        <begin position="58"/>
        <end position="94"/>
    </location>
</feature>
<dbReference type="Pfam" id="PF15456">
    <property type="entry name" value="Uds1"/>
    <property type="match status" value="1"/>
</dbReference>
<dbReference type="AlphaFoldDB" id="S3BY68"/>
<dbReference type="PANTHER" id="PTHR24216">
    <property type="entry name" value="PAXILLIN-RELATED"/>
    <property type="match status" value="1"/>
</dbReference>
<feature type="compositionally biased region" description="Low complexity" evidence="1">
    <location>
        <begin position="389"/>
        <end position="413"/>
    </location>
</feature>
<feature type="compositionally biased region" description="Polar residues" evidence="1">
    <location>
        <begin position="414"/>
        <end position="429"/>
    </location>
</feature>
<accession>S3BY68</accession>
<feature type="region of interest" description="Disordered" evidence="1">
    <location>
        <begin position="277"/>
        <end position="298"/>
    </location>
</feature>
<feature type="compositionally biased region" description="Low complexity" evidence="1">
    <location>
        <begin position="66"/>
        <end position="80"/>
    </location>
</feature>
<evidence type="ECO:0000313" key="4">
    <source>
        <dbReference type="Proteomes" id="UP000016923"/>
    </source>
</evidence>
<dbReference type="InterPro" id="IPR029191">
    <property type="entry name" value="Uds1"/>
</dbReference>
<dbReference type="OrthoDB" id="5429395at2759"/>
<feature type="domain" description="Up-regulated during septation protein 1" evidence="2">
    <location>
        <begin position="590"/>
        <end position="700"/>
    </location>
</feature>
<proteinExistence type="predicted"/>
<evidence type="ECO:0000256" key="1">
    <source>
        <dbReference type="SAM" id="MobiDB-lite"/>
    </source>
</evidence>
<dbReference type="STRING" id="1262450.S3BY68"/>
<dbReference type="OMA" id="DAPMESK"/>
<feature type="compositionally biased region" description="Polar residues" evidence="1">
    <location>
        <begin position="345"/>
        <end position="369"/>
    </location>
</feature>
<feature type="compositionally biased region" description="Basic and acidic residues" evidence="1">
    <location>
        <begin position="81"/>
        <end position="94"/>
    </location>
</feature>
<reference evidence="3 4" key="1">
    <citation type="journal article" date="2013" name="BMC Genomics">
        <title>The genome and transcriptome of the pine saprophyte Ophiostoma piceae, and a comparison with the bark beetle-associated pine pathogen Grosmannia clavigera.</title>
        <authorList>
            <person name="Haridas S."/>
            <person name="Wang Y."/>
            <person name="Lim L."/>
            <person name="Massoumi Alamouti S."/>
            <person name="Jackman S."/>
            <person name="Docking R."/>
            <person name="Robertson G."/>
            <person name="Birol I."/>
            <person name="Bohlmann J."/>
            <person name="Breuil C."/>
        </authorList>
    </citation>
    <scope>NUCLEOTIDE SEQUENCE [LARGE SCALE GENOMIC DNA]</scope>
    <source>
        <strain evidence="3 4">UAMH 11346</strain>
    </source>
</reference>
<feature type="region of interest" description="Disordered" evidence="1">
    <location>
        <begin position="529"/>
        <end position="558"/>
    </location>
</feature>
<feature type="region of interest" description="Disordered" evidence="1">
    <location>
        <begin position="851"/>
        <end position="913"/>
    </location>
</feature>
<feature type="region of interest" description="Disordered" evidence="1">
    <location>
        <begin position="141"/>
        <end position="168"/>
    </location>
</feature>
<feature type="compositionally biased region" description="Low complexity" evidence="1">
    <location>
        <begin position="141"/>
        <end position="157"/>
    </location>
</feature>
<sequence>MDHIVRCMLDVDTNDYGDDLQYASYIETNDYPDVVVDIKAEVNHLFHDVFTLADVDDPRHHHHQVQQQQKQQQKQTSQPKPKQEKPPTEEKPYIWRMHSQSERKYQLFPKDKHQPPTLATGNGKGLDPEQAYALAMGATSNSSCTTATSTSTTAAAAGDKQSQSGSGLRLRMKEHSLVRRRKISVPDLGPMTTVQEVAMDSPTIPGRPPLHERSISAPGNSWKQHHLVDCMIHRAYDDIPEQSVYMSFEDLVRSPIEEVPRCSSAQAVLSPTVSAMANSPSLRADSPRNTARQPLSPKVLTPLVIPSTVSHSQSHSQFQLQNQNRFYHQTSSSLSSNFLRPSASATTPLSAQNSRFRSSTTPIENTLRSARSDESPRSRTPFTPYTPMSAVSTTSTLPTPVSATASSATATESNYTISASKDSSASGAMTTGEPAEPRSTTPSLIKISTMPATASLLGHRRGQSDTGSIMERGRPRKRSASREGSTSAAISAMVTAGNSSTTVKKAGIDSSPAPSASASAAAASANTPASSTCASASTSAPGSATPTPGLKRSVSKSGLKNAAERRAFEMLPRGWKASEAPNFIGGGDIAALATQALQQAARFEVLRKEDVDSLSRELRSLDERCEYLRRTYTSLRAGRRNLHGRICQYLRSPRVAKFSHDSMLKQEEALAELDTSIDDWVTKLEQADNRRTRVPSTILEQPLVEEAMATIAKSEAAAAAAAAAVSAKSGPKPAAIATTAVPEASTTANAVPDTPLSPASTIDGLGGRRVDVESIRIYAGDDVYALLADVENQITQMGGPTAGTPAAAAGANATPSTAPAGSSAYDYFSIPQHTRLTDQERRELHRAHSQELLNGGSHPSSKRSTPTPPASPGLSGTSSGSKTTAPTSGATTSSSSSGASSPTDNQPEPEVFLTSAVFRPGRSMLVI</sequence>
<dbReference type="eggNOG" id="ENOG502S13H">
    <property type="taxonomic scope" value="Eukaryota"/>
</dbReference>
<dbReference type="PANTHER" id="PTHR24216:SF65">
    <property type="entry name" value="PAXILLIN-LIKE PROTEIN 1"/>
    <property type="match status" value="1"/>
</dbReference>
<keyword evidence="4" id="KW-1185">Reference proteome</keyword>
<protein>
    <recommendedName>
        <fullName evidence="2">Up-regulated during septation protein 1 domain-containing protein</fullName>
    </recommendedName>
</protein>
<dbReference type="EMBL" id="KE148156">
    <property type="protein sequence ID" value="EPE05492.1"/>
    <property type="molecule type" value="Genomic_DNA"/>
</dbReference>
<evidence type="ECO:0000259" key="2">
    <source>
        <dbReference type="Pfam" id="PF15456"/>
    </source>
</evidence>
<dbReference type="HOGENOM" id="CLU_013725_0_0_1"/>
<evidence type="ECO:0000313" key="3">
    <source>
        <dbReference type="EMBL" id="EPE05492.1"/>
    </source>
</evidence>
<feature type="compositionally biased region" description="Polar residues" evidence="1">
    <location>
        <begin position="277"/>
        <end position="293"/>
    </location>
</feature>
<organism evidence="3 4">
    <name type="scientific">Ophiostoma piceae (strain UAMH 11346)</name>
    <name type="common">Sap stain fungus</name>
    <dbReference type="NCBI Taxonomy" id="1262450"/>
    <lineage>
        <taxon>Eukaryota</taxon>
        <taxon>Fungi</taxon>
        <taxon>Dikarya</taxon>
        <taxon>Ascomycota</taxon>
        <taxon>Pezizomycotina</taxon>
        <taxon>Sordariomycetes</taxon>
        <taxon>Sordariomycetidae</taxon>
        <taxon>Ophiostomatales</taxon>
        <taxon>Ophiostomataceae</taxon>
        <taxon>Ophiostoma</taxon>
    </lineage>
</organism>
<feature type="compositionally biased region" description="Low complexity" evidence="1">
    <location>
        <begin position="529"/>
        <end position="548"/>
    </location>
</feature>
<gene>
    <name evidence="3" type="ORF">F503_02231</name>
</gene>
<name>S3BY68_OPHP1</name>
<feature type="region of interest" description="Disordered" evidence="1">
    <location>
        <begin position="337"/>
        <end position="516"/>
    </location>
</feature>
<feature type="compositionally biased region" description="Low complexity" evidence="1">
    <location>
        <begin position="872"/>
        <end position="903"/>
    </location>
</feature>